<feature type="transmembrane region" description="Helical" evidence="6">
    <location>
        <begin position="7"/>
        <end position="30"/>
    </location>
</feature>
<reference evidence="7" key="1">
    <citation type="journal article" date="2020" name="Stud. Mycol.">
        <title>101 Dothideomycetes genomes: a test case for predicting lifestyles and emergence of pathogens.</title>
        <authorList>
            <person name="Haridas S."/>
            <person name="Albert R."/>
            <person name="Binder M."/>
            <person name="Bloem J."/>
            <person name="Labutti K."/>
            <person name="Salamov A."/>
            <person name="Andreopoulos B."/>
            <person name="Baker S."/>
            <person name="Barry K."/>
            <person name="Bills G."/>
            <person name="Bluhm B."/>
            <person name="Cannon C."/>
            <person name="Castanera R."/>
            <person name="Culley D."/>
            <person name="Daum C."/>
            <person name="Ezra D."/>
            <person name="Gonzalez J."/>
            <person name="Henrissat B."/>
            <person name="Kuo A."/>
            <person name="Liang C."/>
            <person name="Lipzen A."/>
            <person name="Lutzoni F."/>
            <person name="Magnuson J."/>
            <person name="Mondo S."/>
            <person name="Nolan M."/>
            <person name="Ohm R."/>
            <person name="Pangilinan J."/>
            <person name="Park H.-J."/>
            <person name="Ramirez L."/>
            <person name="Alfaro M."/>
            <person name="Sun H."/>
            <person name="Tritt A."/>
            <person name="Yoshinaga Y."/>
            <person name="Zwiers L.-H."/>
            <person name="Turgeon B."/>
            <person name="Goodwin S."/>
            <person name="Spatafora J."/>
            <person name="Crous P."/>
            <person name="Grigoriev I."/>
        </authorList>
    </citation>
    <scope>NUCLEOTIDE SEQUENCE</scope>
    <source>
        <strain evidence="7">ATCC 36951</strain>
    </source>
</reference>
<keyword evidence="2" id="KW-0813">Transport</keyword>
<feature type="transmembrane region" description="Helical" evidence="6">
    <location>
        <begin position="130"/>
        <end position="153"/>
    </location>
</feature>
<dbReference type="RefSeq" id="XP_033670191.1">
    <property type="nucleotide sequence ID" value="XM_033805431.1"/>
</dbReference>
<dbReference type="PANTHER" id="PTHR43791:SF36">
    <property type="entry name" value="TRANSPORTER, PUTATIVE (AFU_ORTHOLOGUE AFUA_6G08340)-RELATED"/>
    <property type="match status" value="1"/>
</dbReference>
<dbReference type="AlphaFoldDB" id="A0A6A6CTZ5"/>
<accession>A0A6A6CTZ5</accession>
<dbReference type="OrthoDB" id="2985014at2759"/>
<dbReference type="SUPFAM" id="SSF103473">
    <property type="entry name" value="MFS general substrate transporter"/>
    <property type="match status" value="1"/>
</dbReference>
<gene>
    <name evidence="7" type="ORF">M409DRAFT_20528</name>
</gene>
<feature type="transmembrane region" description="Helical" evidence="6">
    <location>
        <begin position="42"/>
        <end position="60"/>
    </location>
</feature>
<evidence type="ECO:0000313" key="8">
    <source>
        <dbReference type="Proteomes" id="UP000799537"/>
    </source>
</evidence>
<evidence type="ECO:0000256" key="5">
    <source>
        <dbReference type="ARBA" id="ARBA00023136"/>
    </source>
</evidence>
<name>A0A6A6CTZ5_ZASCE</name>
<dbReference type="PANTHER" id="PTHR43791">
    <property type="entry name" value="PERMEASE-RELATED"/>
    <property type="match status" value="1"/>
</dbReference>
<dbReference type="GeneID" id="54558703"/>
<organism evidence="7 8">
    <name type="scientific">Zasmidium cellare ATCC 36951</name>
    <dbReference type="NCBI Taxonomy" id="1080233"/>
    <lineage>
        <taxon>Eukaryota</taxon>
        <taxon>Fungi</taxon>
        <taxon>Dikarya</taxon>
        <taxon>Ascomycota</taxon>
        <taxon>Pezizomycotina</taxon>
        <taxon>Dothideomycetes</taxon>
        <taxon>Dothideomycetidae</taxon>
        <taxon>Mycosphaerellales</taxon>
        <taxon>Mycosphaerellaceae</taxon>
        <taxon>Zasmidium</taxon>
    </lineage>
</organism>
<evidence type="ECO:0000256" key="1">
    <source>
        <dbReference type="ARBA" id="ARBA00004141"/>
    </source>
</evidence>
<feature type="transmembrane region" description="Helical" evidence="6">
    <location>
        <begin position="97"/>
        <end position="118"/>
    </location>
</feature>
<evidence type="ECO:0000256" key="6">
    <source>
        <dbReference type="SAM" id="Phobius"/>
    </source>
</evidence>
<sequence length="258" mass="28613">MTRPSTYIFFVSYLCVQIVASSFSTFLPIILNTFADFPPHKATAYTSIVYFVIIPCYWLWAWHSDYTRERVWHIIIPLVASLPCFAVWTYVASNKSYGSISPLSLYGMAFIGHNLNLWNPPMLSYRSATLYGASEQAIGGAITLAGISIASIIGPQIHSASQKPWYFTGFTTSCVVLSVAIVGYASLPFWLAMEANQRKKATGHTMPSRALEDALHAQVSDQVIANEIQQVEGEVKDVDKAFHEEHAPPEVIQGGQRV</sequence>
<evidence type="ECO:0000256" key="2">
    <source>
        <dbReference type="ARBA" id="ARBA00022448"/>
    </source>
</evidence>
<evidence type="ECO:0000256" key="3">
    <source>
        <dbReference type="ARBA" id="ARBA00022692"/>
    </source>
</evidence>
<evidence type="ECO:0000256" key="4">
    <source>
        <dbReference type="ARBA" id="ARBA00022989"/>
    </source>
</evidence>
<dbReference type="Gene3D" id="1.20.1250.20">
    <property type="entry name" value="MFS general substrate transporter like domains"/>
    <property type="match status" value="1"/>
</dbReference>
<comment type="subcellular location">
    <subcellularLocation>
        <location evidence="1">Membrane</location>
        <topology evidence="1">Multi-pass membrane protein</topology>
    </subcellularLocation>
</comment>
<evidence type="ECO:0000313" key="7">
    <source>
        <dbReference type="EMBL" id="KAF2169302.1"/>
    </source>
</evidence>
<dbReference type="InterPro" id="IPR036259">
    <property type="entry name" value="MFS_trans_sf"/>
</dbReference>
<keyword evidence="3 6" id="KW-0812">Transmembrane</keyword>
<feature type="transmembrane region" description="Helical" evidence="6">
    <location>
        <begin position="165"/>
        <end position="191"/>
    </location>
</feature>
<keyword evidence="4 6" id="KW-1133">Transmembrane helix</keyword>
<dbReference type="GO" id="GO:0022857">
    <property type="term" value="F:transmembrane transporter activity"/>
    <property type="evidence" value="ECO:0007669"/>
    <property type="project" value="TreeGrafter"/>
</dbReference>
<feature type="transmembrane region" description="Helical" evidence="6">
    <location>
        <begin position="72"/>
        <end position="91"/>
    </location>
</feature>
<proteinExistence type="predicted"/>
<keyword evidence="5 6" id="KW-0472">Membrane</keyword>
<dbReference type="Proteomes" id="UP000799537">
    <property type="component" value="Unassembled WGS sequence"/>
</dbReference>
<keyword evidence="8" id="KW-1185">Reference proteome</keyword>
<dbReference type="GO" id="GO:0016020">
    <property type="term" value="C:membrane"/>
    <property type="evidence" value="ECO:0007669"/>
    <property type="project" value="UniProtKB-SubCell"/>
</dbReference>
<dbReference type="EMBL" id="ML993588">
    <property type="protein sequence ID" value="KAF2169302.1"/>
    <property type="molecule type" value="Genomic_DNA"/>
</dbReference>
<protein>
    <recommendedName>
        <fullName evidence="9">Major facilitator superfamily (MFS) profile domain-containing protein</fullName>
    </recommendedName>
</protein>
<evidence type="ECO:0008006" key="9">
    <source>
        <dbReference type="Google" id="ProtNLM"/>
    </source>
</evidence>